<dbReference type="AlphaFoldDB" id="A0A2U2PL29"/>
<dbReference type="EMBL" id="QEAS01000002">
    <property type="protein sequence ID" value="PWG82116.1"/>
    <property type="molecule type" value="Genomic_DNA"/>
</dbReference>
<keyword evidence="1" id="KW-0732">Signal</keyword>
<dbReference type="RefSeq" id="WP_109414393.1">
    <property type="nucleotide sequence ID" value="NZ_QEAS01000002.1"/>
</dbReference>
<feature type="chain" id="PRO_5015619346" evidence="1">
    <location>
        <begin position="20"/>
        <end position="730"/>
    </location>
</feature>
<evidence type="ECO:0000313" key="2">
    <source>
        <dbReference type="EMBL" id="PWG82116.1"/>
    </source>
</evidence>
<evidence type="ECO:0000313" key="3">
    <source>
        <dbReference type="Proteomes" id="UP000245647"/>
    </source>
</evidence>
<reference evidence="2 3" key="1">
    <citation type="submission" date="2018-04" db="EMBL/GenBank/DDBJ databases">
        <title>Pedobacter chongqingensis sp. nov., isolated from a rottenly hemp rope.</title>
        <authorList>
            <person name="Cai Y."/>
        </authorList>
    </citation>
    <scope>NUCLEOTIDE SEQUENCE [LARGE SCALE GENOMIC DNA]</scope>
    <source>
        <strain evidence="2 3">FJ4-8</strain>
    </source>
</reference>
<organism evidence="2 3">
    <name type="scientific">Pararcticibacter amylolyticus</name>
    <dbReference type="NCBI Taxonomy" id="2173175"/>
    <lineage>
        <taxon>Bacteria</taxon>
        <taxon>Pseudomonadati</taxon>
        <taxon>Bacteroidota</taxon>
        <taxon>Sphingobacteriia</taxon>
        <taxon>Sphingobacteriales</taxon>
        <taxon>Sphingobacteriaceae</taxon>
        <taxon>Pararcticibacter</taxon>
    </lineage>
</organism>
<keyword evidence="3" id="KW-1185">Reference proteome</keyword>
<evidence type="ECO:0000256" key="1">
    <source>
        <dbReference type="SAM" id="SignalP"/>
    </source>
</evidence>
<proteinExistence type="predicted"/>
<sequence>MKRYKLLSMLLGFSMISQAQQTIQLSGHLPKVQTAEALAVQRYTTYPMDYSTGLPNITIPLYEIKSGDIILPITLTYHSSGFKPNEATGRIATGWTLNAEPSISKQIRGLDDAIYPSVMNDLCGFYYLDAGKLKLQYGENLYKKKIADGKIDVLPDIYYYRLADKGGAFTTASYNGSSQQFIPQPYGDINITGSPGSIAIEDDNGISYKFGGGSSYINSYQQTGLPVELLCREITSKMTRARIDFTYNESGLVNHDYRSYVSKDVVIIEESNALRYPRLTRIINGNQRMYDIQDTGNLQELFYTEYNYAPYVYTANTTETITTQPLRKIAFDGGSILFEGDNHTGIDILVRDLSGNIIKEINLYCSSYDLYEDTDMQHRKLDSVKISVPGGDIQRYTFEYFDTYNAPDRDTRSVDYWGFYNGVYDSENTSMIPSFSTTLDINSRPVTFQHTGMERKPNVYSTMTGILNKIIDPNGAETSFEYEGNKTGINAAHYYADTTAQMPPGFWVETKGPFVPQLNYDMPIGGLRIKRITEKDPVTGEKLYREFSYGCLTQYWGENYNFPTWGVTKKLAGPNTFRTRQGHLSEKYQQSSTSSINTWYCNPIADITFNGGTPILYGRVTERKWGGSGGNIWTEYYYTAPRLDTHRLATIGDECDGWDYQCIFNGKLVIDDSRDIDTPFTYKTFLDERYGKLYKKIEYAQTEAGKMPIRKEEYTNTFVERYLSFYMWSD</sequence>
<gene>
    <name evidence="2" type="ORF">DDR33_03620</name>
</gene>
<feature type="signal peptide" evidence="1">
    <location>
        <begin position="1"/>
        <end position="19"/>
    </location>
</feature>
<protein>
    <submittedName>
        <fullName evidence="2">Uncharacterized protein</fullName>
    </submittedName>
</protein>
<dbReference type="OrthoDB" id="680656at2"/>
<name>A0A2U2PL29_9SPHI</name>
<accession>A0A2U2PL29</accession>
<comment type="caution">
    <text evidence="2">The sequence shown here is derived from an EMBL/GenBank/DDBJ whole genome shotgun (WGS) entry which is preliminary data.</text>
</comment>
<dbReference type="Proteomes" id="UP000245647">
    <property type="component" value="Unassembled WGS sequence"/>
</dbReference>